<proteinExistence type="predicted"/>
<keyword evidence="2" id="KW-1185">Reference proteome</keyword>
<evidence type="ECO:0000313" key="1">
    <source>
        <dbReference type="EMBL" id="KAJ8892649.1"/>
    </source>
</evidence>
<name>A0ABQ9I7N5_9NEOP</name>
<dbReference type="Proteomes" id="UP001159363">
    <property type="component" value="Chromosome 2"/>
</dbReference>
<accession>A0ABQ9I7N5</accession>
<protein>
    <submittedName>
        <fullName evidence="1">Uncharacterized protein</fullName>
    </submittedName>
</protein>
<reference evidence="1 2" key="1">
    <citation type="submission" date="2023-02" db="EMBL/GenBank/DDBJ databases">
        <title>LHISI_Scaffold_Assembly.</title>
        <authorList>
            <person name="Stuart O.P."/>
            <person name="Cleave R."/>
            <person name="Magrath M.J.L."/>
            <person name="Mikheyev A.S."/>
        </authorList>
    </citation>
    <scope>NUCLEOTIDE SEQUENCE [LARGE SCALE GENOMIC DNA]</scope>
    <source>
        <strain evidence="1">Daus_M_001</strain>
        <tissue evidence="1">Leg muscle</tissue>
    </source>
</reference>
<sequence>MYGNGMKLFVIVEQMSFLYDFRKSVGANIHIIIYSDNCTTQNTNKYLTLMYLYAVQNLDIHCVTQKYLNFGHTKNEVPSQMATIAQVAKTTRKPYKVQQVDTTAILDWKFFYSPNSKEINVSAKKEKVIWNQVKIFEVRKNSPGIIFYKSHTRKKI</sequence>
<evidence type="ECO:0000313" key="2">
    <source>
        <dbReference type="Proteomes" id="UP001159363"/>
    </source>
</evidence>
<comment type="caution">
    <text evidence="1">The sequence shown here is derived from an EMBL/GenBank/DDBJ whole genome shotgun (WGS) entry which is preliminary data.</text>
</comment>
<gene>
    <name evidence="1" type="ORF">PR048_005230</name>
</gene>
<dbReference type="EMBL" id="JARBHB010000002">
    <property type="protein sequence ID" value="KAJ8892649.1"/>
    <property type="molecule type" value="Genomic_DNA"/>
</dbReference>
<organism evidence="1 2">
    <name type="scientific">Dryococelus australis</name>
    <dbReference type="NCBI Taxonomy" id="614101"/>
    <lineage>
        <taxon>Eukaryota</taxon>
        <taxon>Metazoa</taxon>
        <taxon>Ecdysozoa</taxon>
        <taxon>Arthropoda</taxon>
        <taxon>Hexapoda</taxon>
        <taxon>Insecta</taxon>
        <taxon>Pterygota</taxon>
        <taxon>Neoptera</taxon>
        <taxon>Polyneoptera</taxon>
        <taxon>Phasmatodea</taxon>
        <taxon>Verophasmatodea</taxon>
        <taxon>Anareolatae</taxon>
        <taxon>Phasmatidae</taxon>
        <taxon>Eurycanthinae</taxon>
        <taxon>Dryococelus</taxon>
    </lineage>
</organism>